<proteinExistence type="predicted"/>
<dbReference type="NCBIfam" id="TIGR00741">
    <property type="entry name" value="yfiA"/>
    <property type="match status" value="1"/>
</dbReference>
<organism evidence="1 2">
    <name type="scientific">Candidatus Nomurabacteria bacterium RIFCSPLOWO2_01_FULL_40_15</name>
    <dbReference type="NCBI Taxonomy" id="1801772"/>
    <lineage>
        <taxon>Bacteria</taxon>
        <taxon>Candidatus Nomuraibacteriota</taxon>
    </lineage>
</organism>
<dbReference type="CDD" id="cd00552">
    <property type="entry name" value="RaiA"/>
    <property type="match status" value="1"/>
</dbReference>
<dbReference type="Gene3D" id="3.30.160.100">
    <property type="entry name" value="Ribosome hibernation promotion factor-like"/>
    <property type="match status" value="1"/>
</dbReference>
<sequence>MRINIKGTNIELTPAISEYVNKKISTLEKYLPAGKAGVTGDAVAQVEVGKITQHHKSGNVFRAEVHIIGGGLDLYAVSEKDDLYAAIDVVRDEIVHNVVHTKNKRETLYRRGAQVIKNMMKGLNIFRRRK</sequence>
<comment type="caution">
    <text evidence="1">The sequence shown here is derived from an EMBL/GenBank/DDBJ whole genome shotgun (WGS) entry which is preliminary data.</text>
</comment>
<dbReference type="InterPro" id="IPR036567">
    <property type="entry name" value="RHF-like"/>
</dbReference>
<reference evidence="1 2" key="1">
    <citation type="journal article" date="2016" name="Nat. Commun.">
        <title>Thousands of microbial genomes shed light on interconnected biogeochemical processes in an aquifer system.</title>
        <authorList>
            <person name="Anantharaman K."/>
            <person name="Brown C.T."/>
            <person name="Hug L.A."/>
            <person name="Sharon I."/>
            <person name="Castelle C.J."/>
            <person name="Probst A.J."/>
            <person name="Thomas B.C."/>
            <person name="Singh A."/>
            <person name="Wilkins M.J."/>
            <person name="Karaoz U."/>
            <person name="Brodie E.L."/>
            <person name="Williams K.H."/>
            <person name="Hubbard S.S."/>
            <person name="Banfield J.F."/>
        </authorList>
    </citation>
    <scope>NUCLEOTIDE SEQUENCE [LARGE SCALE GENOMIC DNA]</scope>
</reference>
<dbReference type="Pfam" id="PF02482">
    <property type="entry name" value="Ribosomal_S30AE"/>
    <property type="match status" value="1"/>
</dbReference>
<name>A0A1F6X5V1_9BACT</name>
<dbReference type="AlphaFoldDB" id="A0A1F6X5V1"/>
<evidence type="ECO:0000313" key="1">
    <source>
        <dbReference type="EMBL" id="OGI89499.1"/>
    </source>
</evidence>
<evidence type="ECO:0000313" key="2">
    <source>
        <dbReference type="Proteomes" id="UP000176814"/>
    </source>
</evidence>
<dbReference type="SUPFAM" id="SSF69754">
    <property type="entry name" value="Ribosome binding protein Y (YfiA homologue)"/>
    <property type="match status" value="1"/>
</dbReference>
<protein>
    <submittedName>
        <fullName evidence="1">Ribosomal subunit interface protein</fullName>
    </submittedName>
</protein>
<dbReference type="InterPro" id="IPR003489">
    <property type="entry name" value="RHF/RaiA"/>
</dbReference>
<dbReference type="Proteomes" id="UP000176814">
    <property type="component" value="Unassembled WGS sequence"/>
</dbReference>
<accession>A0A1F6X5V1</accession>
<gene>
    <name evidence="1" type="ORF">A2911_00490</name>
</gene>
<dbReference type="EMBL" id="MFUW01000029">
    <property type="protein sequence ID" value="OGI89499.1"/>
    <property type="molecule type" value="Genomic_DNA"/>
</dbReference>